<dbReference type="EMBL" id="CP081673">
    <property type="protein sequence ID" value="QZH66921.1"/>
    <property type="molecule type" value="Genomic_DNA"/>
</dbReference>
<reference evidence="1" key="1">
    <citation type="submission" date="2021-07" db="EMBL/GenBank/DDBJ databases">
        <title>Complete Genome Sequences of Mycobacterium farcinogenes Isolated from Clinical Specimens from Patients in Thailand.</title>
        <authorList>
            <person name="Sodsai P."/>
        </authorList>
    </citation>
    <scope>NUCLEOTIDE SEQUENCE</scope>
    <source>
        <strain evidence="1">BKK/CU-MFGFA-001</strain>
    </source>
</reference>
<evidence type="ECO:0000313" key="2">
    <source>
        <dbReference type="Proteomes" id="UP000825598"/>
    </source>
</evidence>
<sequence length="146" mass="16014">MIERNGETTFEDVRELLDRSELADVVIYENSSRRVDNSDESEFTLQVLTRLDEQEYEVRCKVSAGGHGGQYVADAGAIFTFESPCMLEEGIARDFAEKVGVMTVYPYLRAAVSQSAAILGLDRPVLPLLRAGAIKLSGDQPAGELP</sequence>
<dbReference type="Proteomes" id="UP000825598">
    <property type="component" value="Chromosome"/>
</dbReference>
<accession>A0ACD1FIR3</accession>
<organism evidence="1 2">
    <name type="scientific">Mycolicibacterium farcinogenes</name>
    <name type="common">Mycobacterium farcinogenes</name>
    <dbReference type="NCBI Taxonomy" id="1802"/>
    <lineage>
        <taxon>Bacteria</taxon>
        <taxon>Bacillati</taxon>
        <taxon>Actinomycetota</taxon>
        <taxon>Actinomycetes</taxon>
        <taxon>Mycobacteriales</taxon>
        <taxon>Mycobacteriaceae</taxon>
        <taxon>Mycolicibacterium</taxon>
    </lineage>
</organism>
<evidence type="ECO:0000313" key="1">
    <source>
        <dbReference type="EMBL" id="QZH66921.1"/>
    </source>
</evidence>
<keyword evidence="2" id="KW-1185">Reference proteome</keyword>
<protein>
    <submittedName>
        <fullName evidence="1">Uncharacterized protein</fullName>
    </submittedName>
</protein>
<proteinExistence type="predicted"/>
<name>A0ACD1FIR3_MYCFR</name>
<gene>
    <name evidence="1" type="ORF">K6L26_04350</name>
</gene>